<feature type="region of interest" description="Disordered" evidence="8">
    <location>
        <begin position="1"/>
        <end position="46"/>
    </location>
</feature>
<feature type="transmembrane region" description="Helical" evidence="9">
    <location>
        <begin position="375"/>
        <end position="398"/>
    </location>
</feature>
<evidence type="ECO:0000256" key="8">
    <source>
        <dbReference type="SAM" id="MobiDB-lite"/>
    </source>
</evidence>
<dbReference type="RefSeq" id="XP_051609119.1">
    <property type="nucleotide sequence ID" value="XM_051751839.1"/>
</dbReference>
<dbReference type="GO" id="GO:0016020">
    <property type="term" value="C:membrane"/>
    <property type="evidence" value="ECO:0007669"/>
    <property type="project" value="UniProtKB-SubCell"/>
</dbReference>
<evidence type="ECO:0000256" key="5">
    <source>
        <dbReference type="ARBA" id="ARBA00022970"/>
    </source>
</evidence>
<name>A0AAD5FYS3_9ASCO</name>
<feature type="transmembrane region" description="Helical" evidence="9">
    <location>
        <begin position="334"/>
        <end position="355"/>
    </location>
</feature>
<feature type="region of interest" description="Disordered" evidence="8">
    <location>
        <begin position="72"/>
        <end position="103"/>
    </location>
</feature>
<accession>A0AAD5FYS3</accession>
<keyword evidence="4 9" id="KW-0812">Transmembrane</keyword>
<feature type="transmembrane region" description="Helical" evidence="9">
    <location>
        <begin position="179"/>
        <end position="205"/>
    </location>
</feature>
<feature type="compositionally biased region" description="Low complexity" evidence="8">
    <location>
        <begin position="84"/>
        <end position="103"/>
    </location>
</feature>
<feature type="compositionally biased region" description="Polar residues" evidence="8">
    <location>
        <begin position="24"/>
        <end position="43"/>
    </location>
</feature>
<feature type="transmembrane region" description="Helical" evidence="9">
    <location>
        <begin position="497"/>
        <end position="519"/>
    </location>
</feature>
<keyword evidence="3" id="KW-0813">Transport</keyword>
<dbReference type="Proteomes" id="UP001204833">
    <property type="component" value="Unassembled WGS sequence"/>
</dbReference>
<comment type="similarity">
    <text evidence="2">Belongs to the amino acid/polyamine transporter 2 family.</text>
</comment>
<proteinExistence type="inferred from homology"/>
<evidence type="ECO:0000256" key="9">
    <source>
        <dbReference type="SAM" id="Phobius"/>
    </source>
</evidence>
<comment type="caution">
    <text evidence="11">The sequence shown here is derived from an EMBL/GenBank/DDBJ whole genome shotgun (WGS) entry which is preliminary data.</text>
</comment>
<dbReference type="InterPro" id="IPR013057">
    <property type="entry name" value="AA_transpt_TM"/>
</dbReference>
<evidence type="ECO:0000256" key="6">
    <source>
        <dbReference type="ARBA" id="ARBA00022989"/>
    </source>
</evidence>
<keyword evidence="7 9" id="KW-0472">Membrane</keyword>
<evidence type="ECO:0000256" key="2">
    <source>
        <dbReference type="ARBA" id="ARBA00008066"/>
    </source>
</evidence>
<evidence type="ECO:0000256" key="1">
    <source>
        <dbReference type="ARBA" id="ARBA00004141"/>
    </source>
</evidence>
<gene>
    <name evidence="11" type="ORF">KGF57_002517</name>
</gene>
<dbReference type="PANTHER" id="PTHR22950">
    <property type="entry name" value="AMINO ACID TRANSPORTER"/>
    <property type="match status" value="1"/>
</dbReference>
<keyword evidence="6 9" id="KW-1133">Transmembrane helix</keyword>
<dbReference type="PANTHER" id="PTHR22950:SF458">
    <property type="entry name" value="SODIUM-COUPLED NEUTRAL AMINO ACID TRANSPORTER 11-RELATED"/>
    <property type="match status" value="1"/>
</dbReference>
<feature type="transmembrane region" description="Helical" evidence="9">
    <location>
        <begin position="293"/>
        <end position="313"/>
    </location>
</feature>
<keyword evidence="5" id="KW-0029">Amino-acid transport</keyword>
<feature type="transmembrane region" description="Helical" evidence="9">
    <location>
        <begin position="258"/>
        <end position="281"/>
    </location>
</feature>
<dbReference type="GeneID" id="76150576"/>
<feature type="transmembrane region" description="Helical" evidence="9">
    <location>
        <begin position="457"/>
        <end position="476"/>
    </location>
</feature>
<dbReference type="AlphaFoldDB" id="A0AAD5FYS3"/>
<feature type="transmembrane region" description="Helical" evidence="9">
    <location>
        <begin position="136"/>
        <end position="158"/>
    </location>
</feature>
<dbReference type="GO" id="GO:0005783">
    <property type="term" value="C:endoplasmic reticulum"/>
    <property type="evidence" value="ECO:0007669"/>
    <property type="project" value="TreeGrafter"/>
</dbReference>
<feature type="transmembrane region" description="Helical" evidence="9">
    <location>
        <begin position="225"/>
        <end position="246"/>
    </location>
</feature>
<comment type="subcellular location">
    <subcellularLocation>
        <location evidence="1">Membrane</location>
        <topology evidence="1">Multi-pass membrane protein</topology>
    </subcellularLocation>
</comment>
<feature type="compositionally biased region" description="Low complexity" evidence="8">
    <location>
        <begin position="11"/>
        <end position="23"/>
    </location>
</feature>
<feature type="transmembrane region" description="Helical" evidence="9">
    <location>
        <begin position="111"/>
        <end position="130"/>
    </location>
</feature>
<dbReference type="Pfam" id="PF01490">
    <property type="entry name" value="Aa_trans"/>
    <property type="match status" value="1"/>
</dbReference>
<dbReference type="GO" id="GO:0015179">
    <property type="term" value="F:L-amino acid transmembrane transporter activity"/>
    <property type="evidence" value="ECO:0007669"/>
    <property type="project" value="TreeGrafter"/>
</dbReference>
<dbReference type="EMBL" id="JAIHNG010000116">
    <property type="protein sequence ID" value="KAI5958672.1"/>
    <property type="molecule type" value="Genomic_DNA"/>
</dbReference>
<reference evidence="11 12" key="1">
    <citation type="journal article" date="2022" name="DNA Res.">
        <title>Genome analysis of five recently described species of the CUG-Ser clade uncovers Candida theae as a new hybrid lineage with pathogenic potential in the Candida parapsilosis species complex.</title>
        <authorList>
            <person name="Mixao V."/>
            <person name="Del Olmo V."/>
            <person name="Hegedusova E."/>
            <person name="Saus E."/>
            <person name="Pryszcz L."/>
            <person name="Cillingova A."/>
            <person name="Nosek J."/>
            <person name="Gabaldon T."/>
        </authorList>
    </citation>
    <scope>NUCLEOTIDE SEQUENCE [LARGE SCALE GENOMIC DNA]</scope>
    <source>
        <strain evidence="11 12">CBS 12239</strain>
    </source>
</reference>
<evidence type="ECO:0000256" key="3">
    <source>
        <dbReference type="ARBA" id="ARBA00022448"/>
    </source>
</evidence>
<protein>
    <recommendedName>
        <fullName evidence="10">Amino acid transporter transmembrane domain-containing protein</fullName>
    </recommendedName>
</protein>
<organism evidence="11 12">
    <name type="scientific">Candida theae</name>
    <dbReference type="NCBI Taxonomy" id="1198502"/>
    <lineage>
        <taxon>Eukaryota</taxon>
        <taxon>Fungi</taxon>
        <taxon>Dikarya</taxon>
        <taxon>Ascomycota</taxon>
        <taxon>Saccharomycotina</taxon>
        <taxon>Pichiomycetes</taxon>
        <taxon>Debaryomycetaceae</taxon>
        <taxon>Candida/Lodderomyces clade</taxon>
        <taxon>Candida</taxon>
    </lineage>
</organism>
<feature type="transmembrane region" description="Helical" evidence="9">
    <location>
        <begin position="427"/>
        <end position="451"/>
    </location>
</feature>
<keyword evidence="12" id="KW-1185">Reference proteome</keyword>
<evidence type="ECO:0000256" key="4">
    <source>
        <dbReference type="ARBA" id="ARBA00022692"/>
    </source>
</evidence>
<evidence type="ECO:0000313" key="11">
    <source>
        <dbReference type="EMBL" id="KAI5958672.1"/>
    </source>
</evidence>
<sequence>MSSSITKNKYAALPDSADLASASTEASGKTLLPSNGNKSNYNYPSHDLASDEEFELETINNFDYEIPVDELDETERQSHRRASSQHSATAITASSTAGESTSSGSSNMKMAFMNMTNSILGAGIIGQPLAFKNSGFLGGILVMIGLTVLIDWTLVLIVKNSILAQSKSYQDTVHHCFGLTGKIVLLVSISSFAYGGCMAFCVIIGDTIPHVLKAFIPSSITDGAFAWLFSRNVIIILFTGCISYPLSLNRDISKLAKASGFALLGMLTIVVLTVVRAPFVSSELKSKVAGSQWLFNANIFQGISVISFALVCHHNTMFIYQSMRNATLKKFTKLTHISCFISMIFCMIMGINGYLNFGMLTKGNILNNFKSSDNWINLARFCFGLNMLTTFPLEIFVVRDVLKEILLSRKAVGGSTSHLELSKWQHFAITSLLVFTSMAVSLFTCNLGMILELIGATSASLMAYIIPPMCYLRLSWLQLDWHLAQSWEKKRFLLRKALPSVGCIVFGFSVMLISSGMTIRDAVRNKDGSDHCAID</sequence>
<evidence type="ECO:0000256" key="7">
    <source>
        <dbReference type="ARBA" id="ARBA00023136"/>
    </source>
</evidence>
<evidence type="ECO:0000259" key="10">
    <source>
        <dbReference type="Pfam" id="PF01490"/>
    </source>
</evidence>
<evidence type="ECO:0000313" key="12">
    <source>
        <dbReference type="Proteomes" id="UP001204833"/>
    </source>
</evidence>
<feature type="domain" description="Amino acid transporter transmembrane" evidence="10">
    <location>
        <begin position="105"/>
        <end position="519"/>
    </location>
</feature>